<sequence length="475" mass="53813">VPTLSYYIIYRQRITAISLTDMQQWLYVDDSGIVQGPFPTSDMADWFAVGWLRPDLLVRTERKSIFKPLSTIRPAPEFTKPQVVEASNTVNVEKNDISKEEWFYLDADGEEQGPFPLSTMGSWYVSGHFSASVMVRPKSQRDFGFLGTHAAIFRDAAAAVGVTRSTDNAPHEFDEDEQIEEMSKPVPKADTATESSWYYIDDCGDEQGPFPAQQMITWAKLGFLHNHVKVRIVGGYDFEPLGEDFLEVFNRPPIPVRNPAAEAAAAAEAEESLTWFYIDDNGEEQGPFPSKHMRAWFDKQLISPAVKIRSCDETMFTIFANRQPCPGWAAHRPPAPLQWNVQVPEDSVHGWYYIDSAGQEQGPFTTSRISSWFREGLLPPTLRIRSSASHTFDNLQNFPELCGINKQDDIEIQSAAFISRGKRFRQTGPDQSHWEAAGLPDDSAGRQMSHYFDVDAWQDLRNKQLAKANKKNTRK</sequence>
<feature type="region of interest" description="Disordered" evidence="1">
    <location>
        <begin position="167"/>
        <end position="187"/>
    </location>
</feature>
<dbReference type="AlphaFoldDB" id="A0A0H5R903"/>
<dbReference type="InterPro" id="IPR035445">
    <property type="entry name" value="GYF-like_dom_sf"/>
</dbReference>
<dbReference type="EMBL" id="HACM01010166">
    <property type="protein sequence ID" value="CRZ10608.1"/>
    <property type="molecule type" value="Transcribed_RNA"/>
</dbReference>
<reference evidence="3" key="1">
    <citation type="submission" date="2015-04" db="EMBL/GenBank/DDBJ databases">
        <title>The genome sequence of the plant pathogenic Rhizarian Plasmodiophora brassicae reveals insights in its biotrophic life cycle and the origin of chitin synthesis.</title>
        <authorList>
            <person name="Schwelm A."/>
            <person name="Fogelqvist J."/>
            <person name="Knaust A."/>
            <person name="Julke S."/>
            <person name="Lilja T."/>
            <person name="Dhandapani V."/>
            <person name="Bonilla-Rosso G."/>
            <person name="Karlsson M."/>
            <person name="Shevchenko A."/>
            <person name="Choi S.R."/>
            <person name="Kim H.G."/>
            <person name="Park J.Y."/>
            <person name="Lim Y.P."/>
            <person name="Ludwig-Muller J."/>
            <person name="Dixelius C."/>
        </authorList>
    </citation>
    <scope>NUCLEOTIDE SEQUENCE</scope>
    <source>
        <tissue evidence="3">Potato root galls</tissue>
    </source>
</reference>
<dbReference type="PANTHER" id="PTHR14445">
    <property type="entry name" value="GRB10 INTERACTING GYF PROTEIN"/>
    <property type="match status" value="1"/>
</dbReference>
<evidence type="ECO:0000259" key="2">
    <source>
        <dbReference type="PROSITE" id="PS50829"/>
    </source>
</evidence>
<feature type="domain" description="GYF" evidence="2">
    <location>
        <begin position="99"/>
        <end position="147"/>
    </location>
</feature>
<dbReference type="InterPro" id="IPR003169">
    <property type="entry name" value="GYF"/>
</dbReference>
<evidence type="ECO:0000256" key="1">
    <source>
        <dbReference type="SAM" id="MobiDB-lite"/>
    </source>
</evidence>
<dbReference type="SMART" id="SM00444">
    <property type="entry name" value="GYF"/>
    <property type="match status" value="5"/>
</dbReference>
<dbReference type="PROSITE" id="PS50829">
    <property type="entry name" value="GYF"/>
    <property type="match status" value="5"/>
</dbReference>
<evidence type="ECO:0000313" key="3">
    <source>
        <dbReference type="EMBL" id="CRZ10608.1"/>
    </source>
</evidence>
<feature type="domain" description="GYF" evidence="2">
    <location>
        <begin position="194"/>
        <end position="242"/>
    </location>
</feature>
<dbReference type="GO" id="GO:0005829">
    <property type="term" value="C:cytosol"/>
    <property type="evidence" value="ECO:0007669"/>
    <property type="project" value="TreeGrafter"/>
</dbReference>
<accession>A0A0H5R903</accession>
<name>A0A0H5R903_9EUKA</name>
<feature type="domain" description="GYF" evidence="2">
    <location>
        <begin position="22"/>
        <end position="70"/>
    </location>
</feature>
<dbReference type="Pfam" id="PF02213">
    <property type="entry name" value="GYF"/>
    <property type="match status" value="5"/>
</dbReference>
<feature type="non-terminal residue" evidence="3">
    <location>
        <position position="1"/>
    </location>
</feature>
<proteinExistence type="predicted"/>
<organism evidence="3">
    <name type="scientific">Spongospora subterranea</name>
    <dbReference type="NCBI Taxonomy" id="70186"/>
    <lineage>
        <taxon>Eukaryota</taxon>
        <taxon>Sar</taxon>
        <taxon>Rhizaria</taxon>
        <taxon>Endomyxa</taxon>
        <taxon>Phytomyxea</taxon>
        <taxon>Plasmodiophorida</taxon>
        <taxon>Plasmodiophoridae</taxon>
        <taxon>Spongospora</taxon>
    </lineage>
</organism>
<dbReference type="InterPro" id="IPR051640">
    <property type="entry name" value="GRB10-interact_GYF"/>
</dbReference>
<dbReference type="SUPFAM" id="SSF55277">
    <property type="entry name" value="GYF domain"/>
    <property type="match status" value="5"/>
</dbReference>
<dbReference type="Gene3D" id="3.30.1490.40">
    <property type="match status" value="5"/>
</dbReference>
<protein>
    <recommendedName>
        <fullName evidence="2">GYF domain-containing protein</fullName>
    </recommendedName>
</protein>
<dbReference type="PANTHER" id="PTHR14445:SF36">
    <property type="entry name" value="FI03272P-RELATED"/>
    <property type="match status" value="1"/>
</dbReference>
<feature type="domain" description="GYF" evidence="2">
    <location>
        <begin position="348"/>
        <end position="396"/>
    </location>
</feature>
<feature type="domain" description="GYF" evidence="2">
    <location>
        <begin position="272"/>
        <end position="320"/>
    </location>
</feature>